<name>A0A9J6GZG9_HAELO</name>
<accession>A0A9J6GZG9</accession>
<dbReference type="EMBL" id="JABSTR010000010">
    <property type="protein sequence ID" value="KAH9380064.1"/>
    <property type="molecule type" value="Genomic_DNA"/>
</dbReference>
<dbReference type="Proteomes" id="UP000821853">
    <property type="component" value="Chromosome 8"/>
</dbReference>
<evidence type="ECO:0000313" key="1">
    <source>
        <dbReference type="EMBL" id="KAH9380064.1"/>
    </source>
</evidence>
<dbReference type="AlphaFoldDB" id="A0A9J6GZG9"/>
<organism evidence="1 2">
    <name type="scientific">Haemaphysalis longicornis</name>
    <name type="common">Bush tick</name>
    <dbReference type="NCBI Taxonomy" id="44386"/>
    <lineage>
        <taxon>Eukaryota</taxon>
        <taxon>Metazoa</taxon>
        <taxon>Ecdysozoa</taxon>
        <taxon>Arthropoda</taxon>
        <taxon>Chelicerata</taxon>
        <taxon>Arachnida</taxon>
        <taxon>Acari</taxon>
        <taxon>Parasitiformes</taxon>
        <taxon>Ixodida</taxon>
        <taxon>Ixodoidea</taxon>
        <taxon>Ixodidae</taxon>
        <taxon>Haemaphysalinae</taxon>
        <taxon>Haemaphysalis</taxon>
    </lineage>
</organism>
<gene>
    <name evidence="1" type="ORF">HPB48_001716</name>
</gene>
<proteinExistence type="predicted"/>
<evidence type="ECO:0000313" key="2">
    <source>
        <dbReference type="Proteomes" id="UP000821853"/>
    </source>
</evidence>
<protein>
    <submittedName>
        <fullName evidence="1">Uncharacterized protein</fullName>
    </submittedName>
</protein>
<dbReference type="OrthoDB" id="6484400at2759"/>
<keyword evidence="2" id="KW-1185">Reference proteome</keyword>
<sequence>MLPSLDGAQGYEDLRATIGKQLVLVLGGHVYGQDSRVQSFTPASADHVKSAAEWCPDAALVYLAADSPDTLHALTDFSGPSKLAVTFESDTTEFCPFSSVVPALKKFDLCALSFKNFKDVELQKVAKTGEKALRLLSLDHCHVLDEEVKSSAFRNLVALRVTWATPLTLQSLLCECPEPEYLKLGSMQRGLPDVSFPRVFEDVAHLTEEPGAAS</sequence>
<dbReference type="VEuPathDB" id="VectorBase:HLOH_058149"/>
<reference evidence="1 2" key="1">
    <citation type="journal article" date="2020" name="Cell">
        <title>Large-Scale Comparative Analyses of Tick Genomes Elucidate Their Genetic Diversity and Vector Capacities.</title>
        <authorList>
            <consortium name="Tick Genome and Microbiome Consortium (TIGMIC)"/>
            <person name="Jia N."/>
            <person name="Wang J."/>
            <person name="Shi W."/>
            <person name="Du L."/>
            <person name="Sun Y."/>
            <person name="Zhan W."/>
            <person name="Jiang J.F."/>
            <person name="Wang Q."/>
            <person name="Zhang B."/>
            <person name="Ji P."/>
            <person name="Bell-Sakyi L."/>
            <person name="Cui X.M."/>
            <person name="Yuan T.T."/>
            <person name="Jiang B.G."/>
            <person name="Yang W.F."/>
            <person name="Lam T.T."/>
            <person name="Chang Q.C."/>
            <person name="Ding S.J."/>
            <person name="Wang X.J."/>
            <person name="Zhu J.G."/>
            <person name="Ruan X.D."/>
            <person name="Zhao L."/>
            <person name="Wei J.T."/>
            <person name="Ye R.Z."/>
            <person name="Que T.C."/>
            <person name="Du C.H."/>
            <person name="Zhou Y.H."/>
            <person name="Cheng J.X."/>
            <person name="Dai P.F."/>
            <person name="Guo W.B."/>
            <person name="Han X.H."/>
            <person name="Huang E.J."/>
            <person name="Li L.F."/>
            <person name="Wei W."/>
            <person name="Gao Y.C."/>
            <person name="Liu J.Z."/>
            <person name="Shao H.Z."/>
            <person name="Wang X."/>
            <person name="Wang C.C."/>
            <person name="Yang T.C."/>
            <person name="Huo Q.B."/>
            <person name="Li W."/>
            <person name="Chen H.Y."/>
            <person name="Chen S.E."/>
            <person name="Zhou L.G."/>
            <person name="Ni X.B."/>
            <person name="Tian J.H."/>
            <person name="Sheng Y."/>
            <person name="Liu T."/>
            <person name="Pan Y.S."/>
            <person name="Xia L.Y."/>
            <person name="Li J."/>
            <person name="Zhao F."/>
            <person name="Cao W.C."/>
        </authorList>
    </citation>
    <scope>NUCLEOTIDE SEQUENCE [LARGE SCALE GENOMIC DNA]</scope>
    <source>
        <strain evidence="1">HaeL-2018</strain>
    </source>
</reference>
<comment type="caution">
    <text evidence="1">The sequence shown here is derived from an EMBL/GenBank/DDBJ whole genome shotgun (WGS) entry which is preliminary data.</text>
</comment>